<keyword evidence="2" id="KW-1185">Reference proteome</keyword>
<dbReference type="Proteomes" id="UP000593564">
    <property type="component" value="Unassembled WGS sequence"/>
</dbReference>
<proteinExistence type="predicted"/>
<accession>A0A7J7H5E7</accession>
<reference evidence="2" key="1">
    <citation type="journal article" date="2020" name="Nat. Commun.">
        <title>Genome assembly of wild tea tree DASZ reveals pedigree and selection history of tea varieties.</title>
        <authorList>
            <person name="Zhang W."/>
            <person name="Zhang Y."/>
            <person name="Qiu H."/>
            <person name="Guo Y."/>
            <person name="Wan H."/>
            <person name="Zhang X."/>
            <person name="Scossa F."/>
            <person name="Alseekh S."/>
            <person name="Zhang Q."/>
            <person name="Wang P."/>
            <person name="Xu L."/>
            <person name="Schmidt M.H."/>
            <person name="Jia X."/>
            <person name="Li D."/>
            <person name="Zhu A."/>
            <person name="Guo F."/>
            <person name="Chen W."/>
            <person name="Ni D."/>
            <person name="Usadel B."/>
            <person name="Fernie A.R."/>
            <person name="Wen W."/>
        </authorList>
    </citation>
    <scope>NUCLEOTIDE SEQUENCE [LARGE SCALE GENOMIC DNA]</scope>
    <source>
        <strain evidence="2">cv. G240</strain>
    </source>
</reference>
<dbReference type="EMBL" id="JACBKZ010000006">
    <property type="protein sequence ID" value="KAF5947471.1"/>
    <property type="molecule type" value="Genomic_DNA"/>
</dbReference>
<comment type="caution">
    <text evidence="1">The sequence shown here is derived from an EMBL/GenBank/DDBJ whole genome shotgun (WGS) entry which is preliminary data.</text>
</comment>
<dbReference type="AlphaFoldDB" id="A0A7J7H5E7"/>
<sequence>MLFFEEPIMLIKFKFNPVEDCNERKGLTQEQGLCFREQSKTEEREKDIKTSWGKSKVGFFRERTTNERKGYLLFTLILEFRKEIELEDDSTKEDETEVDKIKLVEATGMLSKLPTIEHKNADMT</sequence>
<name>A0A7J7H5E7_CAMSI</name>
<protein>
    <submittedName>
        <fullName evidence="1">Uncharacterized protein</fullName>
    </submittedName>
</protein>
<evidence type="ECO:0000313" key="1">
    <source>
        <dbReference type="EMBL" id="KAF5947471.1"/>
    </source>
</evidence>
<organism evidence="1 2">
    <name type="scientific">Camellia sinensis</name>
    <name type="common">Tea plant</name>
    <name type="synonym">Thea sinensis</name>
    <dbReference type="NCBI Taxonomy" id="4442"/>
    <lineage>
        <taxon>Eukaryota</taxon>
        <taxon>Viridiplantae</taxon>
        <taxon>Streptophyta</taxon>
        <taxon>Embryophyta</taxon>
        <taxon>Tracheophyta</taxon>
        <taxon>Spermatophyta</taxon>
        <taxon>Magnoliopsida</taxon>
        <taxon>eudicotyledons</taxon>
        <taxon>Gunneridae</taxon>
        <taxon>Pentapetalae</taxon>
        <taxon>asterids</taxon>
        <taxon>Ericales</taxon>
        <taxon>Theaceae</taxon>
        <taxon>Camellia</taxon>
    </lineage>
</organism>
<gene>
    <name evidence="1" type="ORF">HYC85_013428</name>
</gene>
<evidence type="ECO:0000313" key="2">
    <source>
        <dbReference type="Proteomes" id="UP000593564"/>
    </source>
</evidence>
<reference evidence="1 2" key="2">
    <citation type="submission" date="2020-07" db="EMBL/GenBank/DDBJ databases">
        <title>Genome assembly of wild tea tree DASZ reveals pedigree and selection history of tea varieties.</title>
        <authorList>
            <person name="Zhang W."/>
        </authorList>
    </citation>
    <scope>NUCLEOTIDE SEQUENCE [LARGE SCALE GENOMIC DNA]</scope>
    <source>
        <strain evidence="2">cv. G240</strain>
        <tissue evidence="1">Leaf</tissue>
    </source>
</reference>